<feature type="compositionally biased region" description="Low complexity" evidence="13">
    <location>
        <begin position="66"/>
        <end position="78"/>
    </location>
</feature>
<dbReference type="InterPro" id="IPR057576">
    <property type="entry name" value="NUCB1_N"/>
</dbReference>
<dbReference type="InterPro" id="IPR011992">
    <property type="entry name" value="EF-hand-dom_pair"/>
</dbReference>
<feature type="compositionally biased region" description="Basic and acidic residues" evidence="13">
    <location>
        <begin position="475"/>
        <end position="491"/>
    </location>
</feature>
<evidence type="ECO:0000256" key="2">
    <source>
        <dbReference type="ARBA" id="ARBA00004496"/>
    </source>
</evidence>
<keyword evidence="10" id="KW-0106">Calcium</keyword>
<keyword evidence="11" id="KW-0333">Golgi apparatus</keyword>
<evidence type="ECO:0000256" key="4">
    <source>
        <dbReference type="ARBA" id="ARBA00004613"/>
    </source>
</evidence>
<dbReference type="PROSITE" id="PS00018">
    <property type="entry name" value="EF_HAND_1"/>
    <property type="match status" value="1"/>
</dbReference>
<evidence type="ECO:0000256" key="11">
    <source>
        <dbReference type="ARBA" id="ARBA00023034"/>
    </source>
</evidence>
<feature type="compositionally biased region" description="Polar residues" evidence="13">
    <location>
        <begin position="79"/>
        <end position="98"/>
    </location>
</feature>
<comment type="subcellular location">
    <subcellularLocation>
        <location evidence="2">Cytoplasm</location>
    </subcellularLocation>
    <subcellularLocation>
        <location evidence="3">Golgi apparatus</location>
    </subcellularLocation>
    <subcellularLocation>
        <location evidence="1">Membrane</location>
        <topology evidence="1">Peripheral membrane protein</topology>
    </subcellularLocation>
    <subcellularLocation>
        <location evidence="4">Secreted</location>
    </subcellularLocation>
</comment>
<dbReference type="SUPFAM" id="SSF47473">
    <property type="entry name" value="EF-hand"/>
    <property type="match status" value="1"/>
</dbReference>
<proteinExistence type="predicted"/>
<dbReference type="Pfam" id="PF25434">
    <property type="entry name" value="NUCB1_N"/>
    <property type="match status" value="1"/>
</dbReference>
<keyword evidence="8" id="KW-0732">Signal</keyword>
<evidence type="ECO:0000256" key="6">
    <source>
        <dbReference type="ARBA" id="ARBA00022525"/>
    </source>
</evidence>
<evidence type="ECO:0000256" key="8">
    <source>
        <dbReference type="ARBA" id="ARBA00022729"/>
    </source>
</evidence>
<keyword evidence="7" id="KW-0597">Phosphoprotein</keyword>
<name>A0ABR1ESM7_NECAM</name>
<evidence type="ECO:0000256" key="10">
    <source>
        <dbReference type="ARBA" id="ARBA00022837"/>
    </source>
</evidence>
<protein>
    <recommendedName>
        <fullName evidence="14">NUCB1-like N-terminal domain-containing protein</fullName>
    </recommendedName>
</protein>
<comment type="caution">
    <text evidence="15">The sequence shown here is derived from an EMBL/GenBank/DDBJ whole genome shotgun (WGS) entry which is preliminary data.</text>
</comment>
<sequence>MHDHECMELFTCVQSVYVHPVASGRPQAWRQVTDKYKEGFADMKLPVLFLGSLFALALAPPPPPQRAQAEHQAAQERQGSNGDSDHNANANTGDSTGQKPMYEFTYSKYLEEVVKILESDPKFTEKLRGMPEADIKAGKIADHIDDLDSHVFDKLTKAKLDELERLREQIQQQIEADGGAHNVKMPEHLDATNWEKFGKEDLRKLIKRTVEDMEAIDKQRQKEFKEYEMRKKAEEDHKLAQMNEEERRRAQNEADAARKRHNEHEKLKHPGSRDQLEEVWEESDHMEKDSFDPRTFFALHDLNGDGFWNADELEALFQKELEKVYNETDPDDDPRERMEEMYRMREHVTKQMDKNGDRLISLQEFLQDTEAQTPDKDPGWKDLGDQQVYTDEELQEFEREYAKKQGWGEHAYETTTTPLPPPVRTQQVHHQQVNVGSSPHQQGTVPQAHGVQQQQQQEPVVQQQYQQFQQQQAPIRHEPIVEKAKDSVYGI</sequence>
<evidence type="ECO:0000259" key="14">
    <source>
        <dbReference type="Pfam" id="PF25434"/>
    </source>
</evidence>
<dbReference type="InterPro" id="IPR040250">
    <property type="entry name" value="Nucleobindin"/>
</dbReference>
<evidence type="ECO:0000256" key="13">
    <source>
        <dbReference type="SAM" id="MobiDB-lite"/>
    </source>
</evidence>
<dbReference type="PANTHER" id="PTHR19237:SF20">
    <property type="entry name" value="NUCLEOBINDIN 1"/>
    <property type="match status" value="1"/>
</dbReference>
<keyword evidence="9" id="KW-0677">Repeat</keyword>
<evidence type="ECO:0000256" key="12">
    <source>
        <dbReference type="ARBA" id="ARBA00023136"/>
    </source>
</evidence>
<keyword evidence="6" id="KW-0964">Secreted</keyword>
<evidence type="ECO:0000313" key="15">
    <source>
        <dbReference type="EMBL" id="KAK6765573.1"/>
    </source>
</evidence>
<accession>A0ABR1ESM7</accession>
<keyword evidence="16" id="KW-1185">Reference proteome</keyword>
<gene>
    <name evidence="15" type="primary">Necator_chrX.g25635</name>
    <name evidence="15" type="ORF">RB195_025469</name>
</gene>
<dbReference type="PANTHER" id="PTHR19237">
    <property type="entry name" value="NUCLEOBINDIN"/>
    <property type="match status" value="1"/>
</dbReference>
<feature type="region of interest" description="Disordered" evidence="13">
    <location>
        <begin position="412"/>
        <end position="491"/>
    </location>
</feature>
<feature type="domain" description="NUCB1-like N-terminal" evidence="14">
    <location>
        <begin position="84"/>
        <end position="209"/>
    </location>
</feature>
<evidence type="ECO:0000256" key="5">
    <source>
        <dbReference type="ARBA" id="ARBA00022490"/>
    </source>
</evidence>
<evidence type="ECO:0000256" key="9">
    <source>
        <dbReference type="ARBA" id="ARBA00022737"/>
    </source>
</evidence>
<keyword evidence="5" id="KW-0963">Cytoplasm</keyword>
<keyword evidence="12" id="KW-0472">Membrane</keyword>
<feature type="compositionally biased region" description="Low complexity" evidence="13">
    <location>
        <begin position="451"/>
        <end position="472"/>
    </location>
</feature>
<organism evidence="15 16">
    <name type="scientific">Necator americanus</name>
    <name type="common">Human hookworm</name>
    <dbReference type="NCBI Taxonomy" id="51031"/>
    <lineage>
        <taxon>Eukaryota</taxon>
        <taxon>Metazoa</taxon>
        <taxon>Ecdysozoa</taxon>
        <taxon>Nematoda</taxon>
        <taxon>Chromadorea</taxon>
        <taxon>Rhabditida</taxon>
        <taxon>Rhabditina</taxon>
        <taxon>Rhabditomorpha</taxon>
        <taxon>Strongyloidea</taxon>
        <taxon>Ancylostomatidae</taxon>
        <taxon>Bunostominae</taxon>
        <taxon>Necator</taxon>
    </lineage>
</organism>
<reference evidence="15 16" key="1">
    <citation type="submission" date="2023-08" db="EMBL/GenBank/DDBJ databases">
        <title>A Necator americanus chromosomal reference genome.</title>
        <authorList>
            <person name="Ilik V."/>
            <person name="Petrzelkova K.J."/>
            <person name="Pardy F."/>
            <person name="Fuh T."/>
            <person name="Niatou-Singa F.S."/>
            <person name="Gouil Q."/>
            <person name="Baker L."/>
            <person name="Ritchie M.E."/>
            <person name="Jex A.R."/>
            <person name="Gazzola D."/>
            <person name="Li H."/>
            <person name="Toshio Fujiwara R."/>
            <person name="Zhan B."/>
            <person name="Aroian R.V."/>
            <person name="Pafco B."/>
            <person name="Schwarz E.M."/>
        </authorList>
    </citation>
    <scope>NUCLEOTIDE SEQUENCE [LARGE SCALE GENOMIC DNA]</scope>
    <source>
        <strain evidence="15 16">Aroian</strain>
        <tissue evidence="15">Whole animal</tissue>
    </source>
</reference>
<feature type="compositionally biased region" description="Polar residues" evidence="13">
    <location>
        <begin position="424"/>
        <end position="445"/>
    </location>
</feature>
<evidence type="ECO:0000256" key="1">
    <source>
        <dbReference type="ARBA" id="ARBA00004170"/>
    </source>
</evidence>
<dbReference type="InterPro" id="IPR018247">
    <property type="entry name" value="EF_Hand_1_Ca_BS"/>
</dbReference>
<feature type="region of interest" description="Disordered" evidence="13">
    <location>
        <begin position="61"/>
        <end position="99"/>
    </location>
</feature>
<dbReference type="Proteomes" id="UP001303046">
    <property type="component" value="Unassembled WGS sequence"/>
</dbReference>
<evidence type="ECO:0000313" key="16">
    <source>
        <dbReference type="Proteomes" id="UP001303046"/>
    </source>
</evidence>
<dbReference type="EMBL" id="JAVFWL010000006">
    <property type="protein sequence ID" value="KAK6765573.1"/>
    <property type="molecule type" value="Genomic_DNA"/>
</dbReference>
<feature type="region of interest" description="Disordered" evidence="13">
    <location>
        <begin position="227"/>
        <end position="277"/>
    </location>
</feature>
<dbReference type="Gene3D" id="1.10.238.10">
    <property type="entry name" value="EF-hand"/>
    <property type="match status" value="1"/>
</dbReference>
<evidence type="ECO:0000256" key="7">
    <source>
        <dbReference type="ARBA" id="ARBA00022553"/>
    </source>
</evidence>
<evidence type="ECO:0000256" key="3">
    <source>
        <dbReference type="ARBA" id="ARBA00004555"/>
    </source>
</evidence>